<reference evidence="4" key="1">
    <citation type="submission" date="2021-02" db="EMBL/GenBank/DDBJ databases">
        <authorList>
            <person name="Nowell W R."/>
        </authorList>
    </citation>
    <scope>NUCLEOTIDE SEQUENCE</scope>
</reference>
<dbReference type="PROSITE" id="PS50817">
    <property type="entry name" value="INTEIN_N_TER"/>
    <property type="match status" value="1"/>
</dbReference>
<evidence type="ECO:0000313" key="5">
    <source>
        <dbReference type="Proteomes" id="UP000682733"/>
    </source>
</evidence>
<dbReference type="GO" id="GO:0016539">
    <property type="term" value="P:intein-mediated protein splicing"/>
    <property type="evidence" value="ECO:0007669"/>
    <property type="project" value="InterPro"/>
</dbReference>
<dbReference type="PANTHER" id="PTHR11889">
    <property type="entry name" value="HEDGEHOG"/>
    <property type="match status" value="1"/>
</dbReference>
<dbReference type="InterPro" id="IPR003587">
    <property type="entry name" value="Hint_dom_N"/>
</dbReference>
<keyword evidence="1" id="KW-0732">Signal</keyword>
<organism evidence="4 5">
    <name type="scientific">Didymodactylos carnosus</name>
    <dbReference type="NCBI Taxonomy" id="1234261"/>
    <lineage>
        <taxon>Eukaryota</taxon>
        <taxon>Metazoa</taxon>
        <taxon>Spiralia</taxon>
        <taxon>Gnathifera</taxon>
        <taxon>Rotifera</taxon>
        <taxon>Eurotatoria</taxon>
        <taxon>Bdelloidea</taxon>
        <taxon>Philodinida</taxon>
        <taxon>Philodinidae</taxon>
        <taxon>Didymodactylos</taxon>
    </lineage>
</organism>
<dbReference type="SUPFAM" id="SSF51294">
    <property type="entry name" value="Hedgehog/intein (Hint) domain"/>
    <property type="match status" value="1"/>
</dbReference>
<evidence type="ECO:0000313" key="3">
    <source>
        <dbReference type="EMBL" id="CAF0924136.1"/>
    </source>
</evidence>
<protein>
    <recommendedName>
        <fullName evidence="2">Hint domain-containing protein</fullName>
    </recommendedName>
</protein>
<evidence type="ECO:0000259" key="2">
    <source>
        <dbReference type="SMART" id="SM00306"/>
    </source>
</evidence>
<dbReference type="Gene3D" id="2.170.16.10">
    <property type="entry name" value="Hedgehog/Intein (Hint) domain"/>
    <property type="match status" value="1"/>
</dbReference>
<dbReference type="SMART" id="SM00306">
    <property type="entry name" value="HintN"/>
    <property type="match status" value="1"/>
</dbReference>
<name>A0A8S2HZU4_9BILA</name>
<gene>
    <name evidence="3" type="ORF">OVA965_LOCUS10785</name>
    <name evidence="4" type="ORF">TMI583_LOCUS10780</name>
</gene>
<accession>A0A8S2HZU4</accession>
<dbReference type="InterPro" id="IPR006141">
    <property type="entry name" value="Intein_N"/>
</dbReference>
<dbReference type="Pfam" id="PF01079">
    <property type="entry name" value="Hint"/>
    <property type="match status" value="1"/>
</dbReference>
<dbReference type="GO" id="GO:0016540">
    <property type="term" value="P:protein autoprocessing"/>
    <property type="evidence" value="ECO:0007669"/>
    <property type="project" value="InterPro"/>
</dbReference>
<dbReference type="InterPro" id="IPR001767">
    <property type="entry name" value="Hedgehog_Hint"/>
</dbReference>
<comment type="caution">
    <text evidence="4">The sequence shown here is derived from an EMBL/GenBank/DDBJ whole genome shotgun (WGS) entry which is preliminary data.</text>
</comment>
<evidence type="ECO:0000256" key="1">
    <source>
        <dbReference type="SAM" id="SignalP"/>
    </source>
</evidence>
<sequence length="322" mass="35992">MHIYILLCAAAILTVTQSTPIVVTRDNVEDEGITRQTNVTHVQNRADFVAVKALRSKRQGGNLHFPIGQVGGGQVGGFVSVGGNGIPNGGGMTYSVPIRDGCLYGDDFVLLQDGSRKQLKNLRSGDKVYSVDKQGKVVKDEIIMMLHGGPKFEAPFYTLTTSSNRTISLTGHHLIMKYSPEEKHSRMVAANELKVGDYLLIGDNRQTEPVPIMSIELLYKTGIYTPMTYTGTLLINDVAVSCYVKYFNKYNELHTLLYPFRFYYYLMKDILGVSEEPFSVVPSLVYADDQFYGTRMISWLHQSKNMVRYVGQDLLIGTFLSI</sequence>
<dbReference type="Proteomes" id="UP000677228">
    <property type="component" value="Unassembled WGS sequence"/>
</dbReference>
<dbReference type="AlphaFoldDB" id="A0A8S2HZU4"/>
<evidence type="ECO:0000313" key="4">
    <source>
        <dbReference type="EMBL" id="CAF3701283.1"/>
    </source>
</evidence>
<dbReference type="EMBL" id="CAJOBA010004048">
    <property type="protein sequence ID" value="CAF3701283.1"/>
    <property type="molecule type" value="Genomic_DNA"/>
</dbReference>
<dbReference type="InterPro" id="IPR050387">
    <property type="entry name" value="Hedgehog_Signaling"/>
</dbReference>
<dbReference type="EMBL" id="CAJNOK010004047">
    <property type="protein sequence ID" value="CAF0924136.1"/>
    <property type="molecule type" value="Genomic_DNA"/>
</dbReference>
<dbReference type="CDD" id="cd00081">
    <property type="entry name" value="Hint"/>
    <property type="match status" value="1"/>
</dbReference>
<dbReference type="PANTHER" id="PTHR11889:SF31">
    <property type="entry name" value="PROTEIN HEDGEHOG"/>
    <property type="match status" value="1"/>
</dbReference>
<feature type="chain" id="PRO_5035707422" description="Hint domain-containing protein" evidence="1">
    <location>
        <begin position="19"/>
        <end position="322"/>
    </location>
</feature>
<dbReference type="InterPro" id="IPR036844">
    <property type="entry name" value="Hint_dom_sf"/>
</dbReference>
<feature type="signal peptide" evidence="1">
    <location>
        <begin position="1"/>
        <end position="18"/>
    </location>
</feature>
<dbReference type="Proteomes" id="UP000682733">
    <property type="component" value="Unassembled WGS sequence"/>
</dbReference>
<proteinExistence type="predicted"/>
<feature type="domain" description="Hint" evidence="2">
    <location>
        <begin position="100"/>
        <end position="203"/>
    </location>
</feature>